<comment type="caution">
    <text evidence="3">The sequence shown here is derived from an EMBL/GenBank/DDBJ whole genome shotgun (WGS) entry which is preliminary data.</text>
</comment>
<dbReference type="Gene3D" id="2.70.9.20">
    <property type="entry name" value="Major capsid protein Vp54"/>
    <property type="match status" value="1"/>
</dbReference>
<dbReference type="SUPFAM" id="SSF49749">
    <property type="entry name" value="Group II dsDNA viruses VP"/>
    <property type="match status" value="2"/>
</dbReference>
<feature type="domain" description="Major capsid protein C-terminal" evidence="1">
    <location>
        <begin position="236"/>
        <end position="397"/>
    </location>
</feature>
<accession>A0AAD5PLI4</accession>
<dbReference type="EMBL" id="WJBH02000290">
    <property type="protein sequence ID" value="KAI9549643.1"/>
    <property type="molecule type" value="Genomic_DNA"/>
</dbReference>
<name>A0AAD5PLI4_9CRUS</name>
<dbReference type="Pfam" id="PF04451">
    <property type="entry name" value="Capsid_NCLDV"/>
    <property type="match status" value="1"/>
</dbReference>
<evidence type="ECO:0000313" key="3">
    <source>
        <dbReference type="EMBL" id="KAI9549643.1"/>
    </source>
</evidence>
<dbReference type="AlphaFoldDB" id="A0AAD5PLI4"/>
<protein>
    <submittedName>
        <fullName evidence="3">Major capsid protein</fullName>
    </submittedName>
</protein>
<feature type="domain" description="Major capsid protein N-terminal" evidence="2">
    <location>
        <begin position="26"/>
        <end position="232"/>
    </location>
</feature>
<dbReference type="InterPro" id="IPR038519">
    <property type="entry name" value="MCP_C_sf"/>
</dbReference>
<dbReference type="InterPro" id="IPR031654">
    <property type="entry name" value="Capsid_N"/>
</dbReference>
<dbReference type="Gene3D" id="2.70.9.10">
    <property type="entry name" value="Adenovirus Type 2 Hexon, domain 4"/>
    <property type="match status" value="1"/>
</dbReference>
<dbReference type="Pfam" id="PF16903">
    <property type="entry name" value="Capsid_N"/>
    <property type="match status" value="1"/>
</dbReference>
<evidence type="ECO:0000259" key="1">
    <source>
        <dbReference type="Pfam" id="PF04451"/>
    </source>
</evidence>
<sequence>MSSSAIVQLVSKGVQDSVLTYKPTKTLFRSKYSQISNFAIEFFRVNFQTPLDYGSTGCNCEIARSGDLIKDMWVRFKVNALKRGGGADNLPYSAHFVNMLPFALFSRIELNIGTYRIDQHSGRLLAILEDIETVPGKSLGIAVGKASHTSQLREWANHDMEYFFPLQFWFNRRYGAALPIVALQFHTVRIDIDTRPMRDLVRDCGGIAPTATDKYGGAISESNMIVEYIFVDEQERALWAQAQRHDYLIDLWQEKSFSVAMANTSGQDQTINQQLNFGFPVKELLIVCQPRRRNNDPGNNDFFNFSSPGKNGSNPLYLPITSIDVRYNNTGMQYSYSGLFSHKVLMPKYHTRTPNLKSFIVPYALQPEDSIQPTGSTNFSRIDTIDLNLRMHESMTAWWTSGCTLGV</sequence>
<evidence type="ECO:0000313" key="4">
    <source>
        <dbReference type="Proteomes" id="UP000820818"/>
    </source>
</evidence>
<dbReference type="GO" id="GO:0005198">
    <property type="term" value="F:structural molecule activity"/>
    <property type="evidence" value="ECO:0007669"/>
    <property type="project" value="InterPro"/>
</dbReference>
<organism evidence="3 4">
    <name type="scientific">Daphnia sinensis</name>
    <dbReference type="NCBI Taxonomy" id="1820382"/>
    <lineage>
        <taxon>Eukaryota</taxon>
        <taxon>Metazoa</taxon>
        <taxon>Ecdysozoa</taxon>
        <taxon>Arthropoda</taxon>
        <taxon>Crustacea</taxon>
        <taxon>Branchiopoda</taxon>
        <taxon>Diplostraca</taxon>
        <taxon>Cladocera</taxon>
        <taxon>Anomopoda</taxon>
        <taxon>Daphniidae</taxon>
        <taxon>Daphnia</taxon>
        <taxon>Daphnia similis group</taxon>
    </lineage>
</organism>
<evidence type="ECO:0000259" key="2">
    <source>
        <dbReference type="Pfam" id="PF16903"/>
    </source>
</evidence>
<keyword evidence="4" id="KW-1185">Reference proteome</keyword>
<dbReference type="Proteomes" id="UP000820818">
    <property type="component" value="Unassembled WGS sequence"/>
</dbReference>
<gene>
    <name evidence="3" type="ORF">GHT06_003829</name>
</gene>
<reference evidence="3" key="1">
    <citation type="submission" date="2022-05" db="EMBL/GenBank/DDBJ databases">
        <title>A multi-omics perspective on studying reproductive biology in Daphnia sinensis.</title>
        <authorList>
            <person name="Jia J."/>
        </authorList>
    </citation>
    <scope>NUCLEOTIDE SEQUENCE</scope>
    <source>
        <strain evidence="3">WSL</strain>
    </source>
</reference>
<proteinExistence type="predicted"/>
<dbReference type="InterPro" id="IPR016112">
    <property type="entry name" value="VP_dsDNA_II"/>
</dbReference>
<dbReference type="InterPro" id="IPR007542">
    <property type="entry name" value="MCP_C"/>
</dbReference>